<dbReference type="PANTHER" id="PTHR11245:SF6">
    <property type="entry name" value="DUF19 DOMAIN-CONTAINING PROTEIN"/>
    <property type="match status" value="1"/>
</dbReference>
<keyword evidence="6" id="KW-1185">Reference proteome</keyword>
<keyword evidence="4" id="KW-1015">Disulfide bond</keyword>
<accession>A0ABQ0LYN8</accession>
<gene>
    <name evidence="5" type="ORF">MCHLO_12864</name>
</gene>
<dbReference type="InterPro" id="IPR004978">
    <property type="entry name" value="Stanniocalcin"/>
</dbReference>
<organism evidence="5 6">
    <name type="scientific">Mycena chlorophos</name>
    <name type="common">Agaric fungus</name>
    <name type="synonym">Agaricus chlorophos</name>
    <dbReference type="NCBI Taxonomy" id="658473"/>
    <lineage>
        <taxon>Eukaryota</taxon>
        <taxon>Fungi</taxon>
        <taxon>Dikarya</taxon>
        <taxon>Basidiomycota</taxon>
        <taxon>Agaricomycotina</taxon>
        <taxon>Agaricomycetes</taxon>
        <taxon>Agaricomycetidae</taxon>
        <taxon>Agaricales</taxon>
        <taxon>Marasmiineae</taxon>
        <taxon>Mycenaceae</taxon>
        <taxon>Mycena</taxon>
    </lineage>
</organism>
<dbReference type="Pfam" id="PF03298">
    <property type="entry name" value="Stanniocalcin"/>
    <property type="match status" value="1"/>
</dbReference>
<comment type="similarity">
    <text evidence="1">Belongs to the stanniocalcin family.</text>
</comment>
<evidence type="ECO:0000256" key="1">
    <source>
        <dbReference type="ARBA" id="ARBA00008693"/>
    </source>
</evidence>
<dbReference type="EMBL" id="DF849259">
    <property type="protein sequence ID" value="GAT56179.1"/>
    <property type="molecule type" value="Genomic_DNA"/>
</dbReference>
<evidence type="ECO:0000313" key="5">
    <source>
        <dbReference type="EMBL" id="GAT56179.1"/>
    </source>
</evidence>
<proteinExistence type="inferred from homology"/>
<comment type="subunit">
    <text evidence="2">Homodimer; disulfide-linked.</text>
</comment>
<reference evidence="5" key="1">
    <citation type="submission" date="2014-09" db="EMBL/GenBank/DDBJ databases">
        <title>Genome sequence of the luminous mushroom Mycena chlorophos for searching fungal bioluminescence genes.</title>
        <authorList>
            <person name="Tanaka Y."/>
            <person name="Kasuga D."/>
            <person name="Oba Y."/>
            <person name="Hase S."/>
            <person name="Sato K."/>
            <person name="Oba Y."/>
            <person name="Sakakibara Y."/>
        </authorList>
    </citation>
    <scope>NUCLEOTIDE SEQUENCE</scope>
</reference>
<evidence type="ECO:0000256" key="4">
    <source>
        <dbReference type="ARBA" id="ARBA00023157"/>
    </source>
</evidence>
<dbReference type="Proteomes" id="UP000815677">
    <property type="component" value="Unassembled WGS sequence"/>
</dbReference>
<evidence type="ECO:0000313" key="6">
    <source>
        <dbReference type="Proteomes" id="UP000815677"/>
    </source>
</evidence>
<name>A0ABQ0LYN8_MYCCL</name>
<evidence type="ECO:0000256" key="3">
    <source>
        <dbReference type="ARBA" id="ARBA00022702"/>
    </source>
</evidence>
<keyword evidence="3" id="KW-0372">Hormone</keyword>
<evidence type="ECO:0000256" key="2">
    <source>
        <dbReference type="ARBA" id="ARBA00011748"/>
    </source>
</evidence>
<dbReference type="PANTHER" id="PTHR11245">
    <property type="entry name" value="STANNIOCALCIN"/>
    <property type="match status" value="1"/>
</dbReference>
<sequence>MLRSSTICSFATRLLGLTIFISILVAVVFPSPQLSPPNTSQTCVQPPLDNCSFYADCLEPRYHCGPTGYPLGYGQKYCDAFQVARKTLSAEGQAWMVRTMHCLQLALVDDALGTGPNATRTCAALEDKAFGTHARCYVQSGVCRLPVEDWEAILEIVHFRTLFDSWDALKASLGAGTECLEFFVFLGKKTIDQW</sequence>
<protein>
    <submittedName>
        <fullName evidence="5">Uncharacterized protein</fullName>
    </submittedName>
</protein>